<dbReference type="PANTHER" id="PTHR28567:SF3">
    <property type="entry name" value="PROTEIN FAM53A-LIKE ISOFORM X1"/>
    <property type="match status" value="1"/>
</dbReference>
<evidence type="ECO:0000313" key="4">
    <source>
        <dbReference type="Proteomes" id="UP001347796"/>
    </source>
</evidence>
<dbReference type="GO" id="GO:0006606">
    <property type="term" value="P:protein import into nucleus"/>
    <property type="evidence" value="ECO:0007669"/>
    <property type="project" value="TreeGrafter"/>
</dbReference>
<feature type="compositionally biased region" description="Polar residues" evidence="2">
    <location>
        <begin position="57"/>
        <end position="67"/>
    </location>
</feature>
<feature type="region of interest" description="Disordered" evidence="2">
    <location>
        <begin position="170"/>
        <end position="191"/>
    </location>
</feature>
<evidence type="ECO:0000256" key="2">
    <source>
        <dbReference type="SAM" id="MobiDB-lite"/>
    </source>
</evidence>
<dbReference type="Pfam" id="PF15242">
    <property type="entry name" value="FAM53"/>
    <property type="match status" value="2"/>
</dbReference>
<name>A0AAN8PSX1_PATCE</name>
<dbReference type="InterPro" id="IPR029356">
    <property type="entry name" value="FAM53"/>
</dbReference>
<feature type="compositionally biased region" description="Polar residues" evidence="2">
    <location>
        <begin position="170"/>
        <end position="180"/>
    </location>
</feature>
<feature type="region of interest" description="Disordered" evidence="2">
    <location>
        <begin position="230"/>
        <end position="250"/>
    </location>
</feature>
<comment type="similarity">
    <text evidence="1">Belongs to the FAM53 family.</text>
</comment>
<evidence type="ECO:0000313" key="3">
    <source>
        <dbReference type="EMBL" id="KAK6178061.1"/>
    </source>
</evidence>
<feature type="compositionally biased region" description="Basic and acidic residues" evidence="2">
    <location>
        <begin position="68"/>
        <end position="77"/>
    </location>
</feature>
<protein>
    <submittedName>
        <fullName evidence="3">Uncharacterized protein</fullName>
    </submittedName>
</protein>
<keyword evidence="4" id="KW-1185">Reference proteome</keyword>
<evidence type="ECO:0000256" key="1">
    <source>
        <dbReference type="ARBA" id="ARBA00010984"/>
    </source>
</evidence>
<feature type="region of interest" description="Disordered" evidence="2">
    <location>
        <begin position="57"/>
        <end position="77"/>
    </location>
</feature>
<proteinExistence type="inferred from homology"/>
<dbReference type="EMBL" id="JAZGQO010000009">
    <property type="protein sequence ID" value="KAK6178061.1"/>
    <property type="molecule type" value="Genomic_DNA"/>
</dbReference>
<dbReference type="Proteomes" id="UP001347796">
    <property type="component" value="Unassembled WGS sequence"/>
</dbReference>
<sequence>MLALITEKLQKQSLDESATNSTSIKIPISNDDNTIKPVTTAVDSLSVKGKNVWTLSIDTSNHGNNKQDGGKRAERRGSKGIKCISTNQNIVCDTSPSTPNAPPPKKHCRSLSVPPNQGDPYFFGTTLCKPIPVYKEFQALSAKFMAQVPGTKAFTKNFMSSASPVSVDSGHVTSSDFQTPPGSPVPRPASAMSEISHSSSWFDHSPYKFNRFEILQNRSLSCEDRISSRPLGGISSPGPDSLRYSSPPRIHRIPRCKSQPCVLHDRKYGKKRRHDYNRPTLDFTKMTQTAYGQLGISKPIPFSPSILQKRSHRDRDDNDLVMRLVPIASSPLDTDIPFKGLDNFPTSPIDEVSQSEQQQTPTGRGAFQSVAYQEPVDFLADSGLDDCDCHDNQIDEDREVIFPLKDLDMDEIEKH</sequence>
<reference evidence="3 4" key="1">
    <citation type="submission" date="2024-01" db="EMBL/GenBank/DDBJ databases">
        <title>The genome of the rayed Mediterranean limpet Patella caerulea (Linnaeus, 1758).</title>
        <authorList>
            <person name="Anh-Thu Weber A."/>
            <person name="Halstead-Nussloch G."/>
        </authorList>
    </citation>
    <scope>NUCLEOTIDE SEQUENCE [LARGE SCALE GENOMIC DNA]</scope>
    <source>
        <strain evidence="3">AATW-2023a</strain>
        <tissue evidence="3">Whole specimen</tissue>
    </source>
</reference>
<gene>
    <name evidence="3" type="ORF">SNE40_012897</name>
</gene>
<dbReference type="PANTHER" id="PTHR28567">
    <property type="entry name" value="PROTEIN FAM53A-LIKE ISOFORM X1"/>
    <property type="match status" value="1"/>
</dbReference>
<comment type="caution">
    <text evidence="3">The sequence shown here is derived from an EMBL/GenBank/DDBJ whole genome shotgun (WGS) entry which is preliminary data.</text>
</comment>
<accession>A0AAN8PSX1</accession>
<organism evidence="3 4">
    <name type="scientific">Patella caerulea</name>
    <name type="common">Rayed Mediterranean limpet</name>
    <dbReference type="NCBI Taxonomy" id="87958"/>
    <lineage>
        <taxon>Eukaryota</taxon>
        <taxon>Metazoa</taxon>
        <taxon>Spiralia</taxon>
        <taxon>Lophotrochozoa</taxon>
        <taxon>Mollusca</taxon>
        <taxon>Gastropoda</taxon>
        <taxon>Patellogastropoda</taxon>
        <taxon>Patelloidea</taxon>
        <taxon>Patellidae</taxon>
        <taxon>Patella</taxon>
    </lineage>
</organism>
<dbReference type="GO" id="GO:0005634">
    <property type="term" value="C:nucleus"/>
    <property type="evidence" value="ECO:0007669"/>
    <property type="project" value="TreeGrafter"/>
</dbReference>
<dbReference type="AlphaFoldDB" id="A0AAN8PSX1"/>